<dbReference type="Gene3D" id="3.40.50.720">
    <property type="entry name" value="NAD(P)-binding Rossmann-like Domain"/>
    <property type="match status" value="1"/>
</dbReference>
<evidence type="ECO:0000313" key="5">
    <source>
        <dbReference type="Proteomes" id="UP000218272"/>
    </source>
</evidence>
<dbReference type="Proteomes" id="UP000218272">
    <property type="component" value="Chromosome SCLO_1"/>
</dbReference>
<dbReference type="PANTHER" id="PTHR43300">
    <property type="entry name" value="ACETYLTRANSFERASE"/>
    <property type="match status" value="1"/>
</dbReference>
<proteinExistence type="inferred from homology"/>
<dbReference type="SUPFAM" id="SSF51161">
    <property type="entry name" value="Trimeric LpxA-like enzymes"/>
    <property type="match status" value="1"/>
</dbReference>
<dbReference type="EMBL" id="AP017655">
    <property type="protein sequence ID" value="BAV65631.1"/>
    <property type="molecule type" value="Genomic_DNA"/>
</dbReference>
<dbReference type="KEGG" id="sclo:SCLO_1025910"/>
<evidence type="ECO:0000313" key="4">
    <source>
        <dbReference type="EMBL" id="BAV65631.1"/>
    </source>
</evidence>
<dbReference type="InterPro" id="IPR018357">
    <property type="entry name" value="Hexapep_transf_CS"/>
</dbReference>
<gene>
    <name evidence="4" type="ORF">SCLO_1025910</name>
</gene>
<name>A0A1E1F5C9_9SPHN</name>
<dbReference type="AlphaFoldDB" id="A0A1E1F5C9"/>
<reference evidence="4 5" key="1">
    <citation type="submission" date="2016-10" db="EMBL/GenBank/DDBJ databases">
        <title>Complete Genome Sequence of the Nonylphenol-Degrading Bacterium Sphingobium cloacae JCM 10874T.</title>
        <authorList>
            <person name="Ootsuka M."/>
            <person name="Nishizawa T."/>
            <person name="Ohta H."/>
        </authorList>
    </citation>
    <scope>NUCLEOTIDE SEQUENCE [LARGE SCALE GENOMIC DNA]</scope>
    <source>
        <strain evidence="4 5">JCM 10874</strain>
    </source>
</reference>
<sequence>MKKLVLYTAGSGSREILVSIRDSNRHRPEWEPVAFVDEDPAKIGTTIDGLPVRGPDHDFGPDLHALCGAMDPIVRKRMSEELIEGRGQTLATIIHHSALVADDLVHGPGLVLMPGVKVNFDVRFGKGVHILWNGMLGHGLRVADYGTLLTNVTVLAGCTVGYAATVGSGSVLSPGATVEAGALVGVGTTLLHKVDAGQSIMSMPRVVRWKRPPETIAH</sequence>
<organism evidence="4 5">
    <name type="scientific">Sphingobium cloacae</name>
    <dbReference type="NCBI Taxonomy" id="120107"/>
    <lineage>
        <taxon>Bacteria</taxon>
        <taxon>Pseudomonadati</taxon>
        <taxon>Pseudomonadota</taxon>
        <taxon>Alphaproteobacteria</taxon>
        <taxon>Sphingomonadales</taxon>
        <taxon>Sphingomonadaceae</taxon>
        <taxon>Sphingobium</taxon>
    </lineage>
</organism>
<dbReference type="InterPro" id="IPR011004">
    <property type="entry name" value="Trimer_LpxA-like_sf"/>
</dbReference>
<keyword evidence="3" id="KW-0677">Repeat</keyword>
<dbReference type="PROSITE" id="PS00101">
    <property type="entry name" value="HEXAPEP_TRANSFERASES"/>
    <property type="match status" value="1"/>
</dbReference>
<accession>A0A1E1F5C9</accession>
<dbReference type="InterPro" id="IPR050179">
    <property type="entry name" value="Trans_hexapeptide_repeat"/>
</dbReference>
<dbReference type="GO" id="GO:0016740">
    <property type="term" value="F:transferase activity"/>
    <property type="evidence" value="ECO:0007669"/>
    <property type="project" value="UniProtKB-KW"/>
</dbReference>
<comment type="similarity">
    <text evidence="1">Belongs to the transferase hexapeptide repeat family.</text>
</comment>
<evidence type="ECO:0000256" key="3">
    <source>
        <dbReference type="ARBA" id="ARBA00022737"/>
    </source>
</evidence>
<keyword evidence="5" id="KW-1185">Reference proteome</keyword>
<dbReference type="Gene3D" id="2.160.10.10">
    <property type="entry name" value="Hexapeptide repeat proteins"/>
    <property type="match status" value="1"/>
</dbReference>
<evidence type="ECO:0000256" key="1">
    <source>
        <dbReference type="ARBA" id="ARBA00007274"/>
    </source>
</evidence>
<protein>
    <submittedName>
        <fullName evidence="4">Acetyltransferase</fullName>
    </submittedName>
</protein>
<evidence type="ECO:0000256" key="2">
    <source>
        <dbReference type="ARBA" id="ARBA00022679"/>
    </source>
</evidence>
<keyword evidence="2 4" id="KW-0808">Transferase</keyword>